<evidence type="ECO:0000259" key="2">
    <source>
        <dbReference type="SMART" id="SM00355"/>
    </source>
</evidence>
<gene>
    <name evidence="3" type="ORF">BJ508DRAFT_313776</name>
</gene>
<sequence>MKVQPTFCPQCQIDFPNVEDKKHHKITTHYTVARFTTEIDGRETHFTLHRADDLKFHCPIQGCDYSKSNGGPLKKHCCSPTHVPLLSKRNLKRGVVESDDGFSYEAVTEPAPTNPRRDPFRDALTSSNPTSAFTPKTDIGPSMRSGPTLRSASSLPFPRFTPTEKTPAFKFGQPVIQPAAASPGTPPTSPFAARNITFGQPSTVQQPTPSPAAKQPKPIKGSAANRTPIGQSTRPPPAQQAKAPAPPRTADRPQTQSGTKSRPVAPFRQQFVPIVVKKEESVEPEDLLAAVPRDDGRASQAPAARMTPPTPSSQTPATPTPSTVQTPHITTSETDAATTSSTNKRKARSSKNDDPELFLRKEYKRRLREEMMEALADKSVDLKESKRRREELKEWFEDGLRMLEEVDGGV</sequence>
<organism evidence="3 4">
    <name type="scientific">Ascobolus immersus RN42</name>
    <dbReference type="NCBI Taxonomy" id="1160509"/>
    <lineage>
        <taxon>Eukaryota</taxon>
        <taxon>Fungi</taxon>
        <taxon>Dikarya</taxon>
        <taxon>Ascomycota</taxon>
        <taxon>Pezizomycotina</taxon>
        <taxon>Pezizomycetes</taxon>
        <taxon>Pezizales</taxon>
        <taxon>Ascobolaceae</taxon>
        <taxon>Ascobolus</taxon>
    </lineage>
</organism>
<proteinExistence type="predicted"/>
<feature type="region of interest" description="Disordered" evidence="1">
    <location>
        <begin position="176"/>
        <end position="195"/>
    </location>
</feature>
<feature type="compositionally biased region" description="Low complexity" evidence="1">
    <location>
        <begin position="312"/>
        <end position="342"/>
    </location>
</feature>
<dbReference type="InterPro" id="IPR013087">
    <property type="entry name" value="Znf_C2H2_type"/>
</dbReference>
<dbReference type="SMART" id="SM00355">
    <property type="entry name" value="ZnF_C2H2"/>
    <property type="match status" value="2"/>
</dbReference>
<name>A0A3N4HUY7_ASCIM</name>
<dbReference type="EMBL" id="ML119820">
    <property type="protein sequence ID" value="RPA73464.1"/>
    <property type="molecule type" value="Genomic_DNA"/>
</dbReference>
<accession>A0A3N4HUY7</accession>
<feature type="domain" description="C2H2-type" evidence="2">
    <location>
        <begin position="56"/>
        <end position="82"/>
    </location>
</feature>
<keyword evidence="4" id="KW-1185">Reference proteome</keyword>
<feature type="domain" description="C2H2-type" evidence="2">
    <location>
        <begin position="6"/>
        <end position="29"/>
    </location>
</feature>
<feature type="region of interest" description="Disordered" evidence="1">
    <location>
        <begin position="200"/>
        <end position="358"/>
    </location>
</feature>
<dbReference type="Proteomes" id="UP000275078">
    <property type="component" value="Unassembled WGS sequence"/>
</dbReference>
<evidence type="ECO:0000256" key="1">
    <source>
        <dbReference type="SAM" id="MobiDB-lite"/>
    </source>
</evidence>
<reference evidence="3 4" key="1">
    <citation type="journal article" date="2018" name="Nat. Ecol. Evol.">
        <title>Pezizomycetes genomes reveal the molecular basis of ectomycorrhizal truffle lifestyle.</title>
        <authorList>
            <person name="Murat C."/>
            <person name="Payen T."/>
            <person name="Noel B."/>
            <person name="Kuo A."/>
            <person name="Morin E."/>
            <person name="Chen J."/>
            <person name="Kohler A."/>
            <person name="Krizsan K."/>
            <person name="Balestrini R."/>
            <person name="Da Silva C."/>
            <person name="Montanini B."/>
            <person name="Hainaut M."/>
            <person name="Levati E."/>
            <person name="Barry K.W."/>
            <person name="Belfiori B."/>
            <person name="Cichocki N."/>
            <person name="Clum A."/>
            <person name="Dockter R.B."/>
            <person name="Fauchery L."/>
            <person name="Guy J."/>
            <person name="Iotti M."/>
            <person name="Le Tacon F."/>
            <person name="Lindquist E.A."/>
            <person name="Lipzen A."/>
            <person name="Malagnac F."/>
            <person name="Mello A."/>
            <person name="Molinier V."/>
            <person name="Miyauchi S."/>
            <person name="Poulain J."/>
            <person name="Riccioni C."/>
            <person name="Rubini A."/>
            <person name="Sitrit Y."/>
            <person name="Splivallo R."/>
            <person name="Traeger S."/>
            <person name="Wang M."/>
            <person name="Zifcakova L."/>
            <person name="Wipf D."/>
            <person name="Zambonelli A."/>
            <person name="Paolocci F."/>
            <person name="Nowrousian M."/>
            <person name="Ottonello S."/>
            <person name="Baldrian P."/>
            <person name="Spatafora J.W."/>
            <person name="Henrissat B."/>
            <person name="Nagy L.G."/>
            <person name="Aury J.M."/>
            <person name="Wincker P."/>
            <person name="Grigoriev I.V."/>
            <person name="Bonfante P."/>
            <person name="Martin F.M."/>
        </authorList>
    </citation>
    <scope>NUCLEOTIDE SEQUENCE [LARGE SCALE GENOMIC DNA]</scope>
    <source>
        <strain evidence="3 4">RN42</strain>
    </source>
</reference>
<evidence type="ECO:0000313" key="4">
    <source>
        <dbReference type="Proteomes" id="UP000275078"/>
    </source>
</evidence>
<protein>
    <recommendedName>
        <fullName evidence="2">C2H2-type domain-containing protein</fullName>
    </recommendedName>
</protein>
<feature type="region of interest" description="Disordered" evidence="1">
    <location>
        <begin position="105"/>
        <end position="167"/>
    </location>
</feature>
<dbReference type="AlphaFoldDB" id="A0A3N4HUY7"/>
<evidence type="ECO:0000313" key="3">
    <source>
        <dbReference type="EMBL" id="RPA73464.1"/>
    </source>
</evidence>
<feature type="compositionally biased region" description="Polar residues" evidence="1">
    <location>
        <begin position="124"/>
        <end position="134"/>
    </location>
</feature>